<dbReference type="PANTHER" id="PTHR13398">
    <property type="entry name" value="GDP-FUCOSE PROTEIN O-FUCOSYLTRANSFERASE 2"/>
    <property type="match status" value="1"/>
</dbReference>
<evidence type="ECO:0000256" key="4">
    <source>
        <dbReference type="SAM" id="Phobius"/>
    </source>
</evidence>
<name>A0A069DN88_9CNID</name>
<dbReference type="GO" id="GO:0006004">
    <property type="term" value="P:fucose metabolic process"/>
    <property type="evidence" value="ECO:0007669"/>
    <property type="project" value="UniProtKB-KW"/>
</dbReference>
<evidence type="ECO:0000313" key="5">
    <source>
        <dbReference type="EMBL" id="JAC85012.1"/>
    </source>
</evidence>
<keyword evidence="1" id="KW-0808">Transferase</keyword>
<dbReference type="AlphaFoldDB" id="A0A069DN88"/>
<sequence>MTMTWKRVHYILVCAILTYVLLLFVLTNRTISNKLRQTKNDDTYIFDFNVRLSRDGIEETSIDNKETNTRLKFLAQRKPRKDLVKSEEIIFIDKKEFEDGSIELDQTNIKQRQKEVMFEQKRIKLPESASSRNDNEKKYLFAFRYFEQLSMATKNLLSLASLATSTGRTFVEPFVNSSRFCGLPSGTSFSRLMEEKVKFTELKNYFDQEKLKDQLQKHGYNEMVPYQEFREQCTKIDVVVHFLYNDSNILKNLQKWYKINNETVQKALEKVKRTGYSDCPFVERSRIGKFLGKPVQRYVCVDPEQIRSSKQLEKDILQNSKCAAIIFWKGSGPKRTHFPLAPKITEPLQPADIQHAKRLVDIAYDYIRNTIKRPFIAVHIRIERHVRWKGIHAARTCIRHLSDAILKHKKQNNLKKVFMAHDLGPNGSDTLKRFVDKKTLAQLENKIETSLQDSYRFDPIKYGLYDRGSIAIVEMHIMTLGESLFTLGRGNFHDWVTELYLKSNANDESLLHKICQDVVSGGSKK</sequence>
<keyword evidence="4" id="KW-0472">Membrane</keyword>
<protein>
    <submittedName>
        <fullName evidence="5">Putative cnidarian restricted protein</fullName>
    </submittedName>
</protein>
<evidence type="ECO:0000256" key="1">
    <source>
        <dbReference type="ARBA" id="ARBA00022679"/>
    </source>
</evidence>
<dbReference type="GO" id="GO:0046922">
    <property type="term" value="F:peptide-O-fucosyltransferase activity"/>
    <property type="evidence" value="ECO:0007669"/>
    <property type="project" value="InterPro"/>
</dbReference>
<feature type="transmembrane region" description="Helical" evidence="4">
    <location>
        <begin position="7"/>
        <end position="26"/>
    </location>
</feature>
<dbReference type="EMBL" id="GBGP01000177">
    <property type="protein sequence ID" value="JAC85012.1"/>
    <property type="molecule type" value="mRNA"/>
</dbReference>
<dbReference type="InterPro" id="IPR045130">
    <property type="entry name" value="OFUT2-like"/>
</dbReference>
<keyword evidence="4" id="KW-1133">Transmembrane helix</keyword>
<organism evidence="5">
    <name type="scientific">Clytia hemisphaerica</name>
    <dbReference type="NCBI Taxonomy" id="252671"/>
    <lineage>
        <taxon>Eukaryota</taxon>
        <taxon>Metazoa</taxon>
        <taxon>Cnidaria</taxon>
        <taxon>Hydrozoa</taxon>
        <taxon>Hydroidolina</taxon>
        <taxon>Leptothecata</taxon>
        <taxon>Obeliida</taxon>
        <taxon>Clytiidae</taxon>
        <taxon>Clytia</taxon>
    </lineage>
</organism>
<keyword evidence="4" id="KW-0812">Transmembrane</keyword>
<keyword evidence="2" id="KW-0294">Fucose metabolism</keyword>
<dbReference type="PANTHER" id="PTHR13398:SF0">
    <property type="entry name" value="GDP-FUCOSE PROTEIN O-FUCOSYLTRANSFERASE 2"/>
    <property type="match status" value="1"/>
</dbReference>
<dbReference type="Gene3D" id="3.40.50.11350">
    <property type="match status" value="1"/>
</dbReference>
<evidence type="ECO:0000256" key="3">
    <source>
        <dbReference type="ARBA" id="ARBA00023277"/>
    </source>
</evidence>
<accession>A0A069DN88</accession>
<keyword evidence="3" id="KW-0119">Carbohydrate metabolism</keyword>
<proteinExistence type="evidence at transcript level"/>
<evidence type="ECO:0000256" key="2">
    <source>
        <dbReference type="ARBA" id="ARBA00023253"/>
    </source>
</evidence>
<reference evidence="5" key="1">
    <citation type="journal article" date="2014" name="PLoS Genet.">
        <title>Differential Responses to Wnt and PCP Disruption Predict Expression and Developmental Function of Conserved and Novel Genes in a Cnidarian.</title>
        <authorList>
            <person name="Lapebie P."/>
            <person name="Ruggiero A."/>
            <person name="Barreau C."/>
            <person name="Chevalier S."/>
            <person name="Chang P."/>
            <person name="Dru P."/>
            <person name="Houliston E."/>
            <person name="Momose T."/>
        </authorList>
    </citation>
    <scope>NUCLEOTIDE SEQUENCE</scope>
</reference>